<organism evidence="8 9">
    <name type="scientific">[Clostridium] citroniae WAL-19142</name>
    <dbReference type="NCBI Taxonomy" id="742734"/>
    <lineage>
        <taxon>Bacteria</taxon>
        <taxon>Bacillati</taxon>
        <taxon>Bacillota</taxon>
        <taxon>Clostridia</taxon>
        <taxon>Lachnospirales</taxon>
        <taxon>Lachnospiraceae</taxon>
        <taxon>Enterocloster</taxon>
    </lineage>
</organism>
<keyword evidence="3 5" id="KW-0413">Isomerase</keyword>
<dbReference type="InterPro" id="IPR036986">
    <property type="entry name" value="S4_RNA-bd_sf"/>
</dbReference>
<dbReference type="CDD" id="cd02553">
    <property type="entry name" value="PseudoU_synth_RsuA"/>
    <property type="match status" value="1"/>
</dbReference>
<feature type="compositionally biased region" description="Basic and acidic residues" evidence="6">
    <location>
        <begin position="230"/>
        <end position="253"/>
    </location>
</feature>
<evidence type="ECO:0000313" key="8">
    <source>
        <dbReference type="EMBL" id="KMW17202.1"/>
    </source>
</evidence>
<dbReference type="PROSITE" id="PS01149">
    <property type="entry name" value="PSI_RSU"/>
    <property type="match status" value="1"/>
</dbReference>
<feature type="region of interest" description="Disordered" evidence="6">
    <location>
        <begin position="223"/>
        <end position="253"/>
    </location>
</feature>
<reference evidence="8 9" key="1">
    <citation type="submission" date="2011-04" db="EMBL/GenBank/DDBJ databases">
        <title>The Genome Sequence of Clostridium citroniae WAL-19142.</title>
        <authorList>
            <consortium name="The Broad Institute Genome Sequencing Platform"/>
            <person name="Earl A."/>
            <person name="Ward D."/>
            <person name="Feldgarden M."/>
            <person name="Gevers D."/>
            <person name="Warren Y.A."/>
            <person name="Tyrrell K.L."/>
            <person name="Citron D.M."/>
            <person name="Goldstein E.J."/>
            <person name="Daigneault M."/>
            <person name="Allen-Vercoe E."/>
            <person name="Young S.K."/>
            <person name="Zeng Q."/>
            <person name="Gargeya S."/>
            <person name="Fitzgerald M."/>
            <person name="Haas B."/>
            <person name="Abouelleil A."/>
            <person name="Alvarado L."/>
            <person name="Arachchi H.M."/>
            <person name="Berlin A."/>
            <person name="Brown A."/>
            <person name="Chapman S.B."/>
            <person name="Chen Z."/>
            <person name="Dunbar C."/>
            <person name="Freedman E."/>
            <person name="Gearin G."/>
            <person name="Gellesch M."/>
            <person name="Goldberg J."/>
            <person name="Griggs A."/>
            <person name="Gujja S."/>
            <person name="Heilman E.R."/>
            <person name="Heiman D."/>
            <person name="Howarth C."/>
            <person name="Larson L."/>
            <person name="Lui A."/>
            <person name="MacDonald P.J."/>
            <person name="Mehta T."/>
            <person name="Montmayeur A."/>
            <person name="Murphy C."/>
            <person name="Neiman D."/>
            <person name="Pearson M."/>
            <person name="Priest M."/>
            <person name="Roberts A."/>
            <person name="Saif S."/>
            <person name="Shea T."/>
            <person name="Shenoy N."/>
            <person name="Sisk P."/>
            <person name="Stolte C."/>
            <person name="Sykes S."/>
            <person name="White J."/>
            <person name="Yandava C."/>
            <person name="Wortman J."/>
            <person name="Nusbaum C."/>
            <person name="Birren B."/>
        </authorList>
    </citation>
    <scope>NUCLEOTIDE SEQUENCE [LARGE SCALE GENOMIC DNA]</scope>
    <source>
        <strain evidence="8 9">WAL-19142</strain>
    </source>
</reference>
<evidence type="ECO:0000256" key="3">
    <source>
        <dbReference type="ARBA" id="ARBA00023235"/>
    </source>
</evidence>
<accession>A0A0J9BW61</accession>
<evidence type="ECO:0000256" key="2">
    <source>
        <dbReference type="ARBA" id="ARBA00022884"/>
    </source>
</evidence>
<dbReference type="GO" id="GO:0003723">
    <property type="term" value="F:RNA binding"/>
    <property type="evidence" value="ECO:0007669"/>
    <property type="project" value="UniProtKB-KW"/>
</dbReference>
<dbReference type="GeneID" id="93162757"/>
<comment type="caution">
    <text evidence="8">The sequence shown here is derived from an EMBL/GenBank/DDBJ whole genome shotgun (WGS) entry which is preliminary data.</text>
</comment>
<dbReference type="SUPFAM" id="SSF55120">
    <property type="entry name" value="Pseudouridine synthase"/>
    <property type="match status" value="1"/>
</dbReference>
<dbReference type="EC" id="5.4.99.-" evidence="5"/>
<dbReference type="FunFam" id="3.30.70.1560:FF:000001">
    <property type="entry name" value="Pseudouridine synthase"/>
    <property type="match status" value="1"/>
</dbReference>
<dbReference type="SUPFAM" id="SSF55174">
    <property type="entry name" value="Alpha-L RNA-binding motif"/>
    <property type="match status" value="1"/>
</dbReference>
<feature type="domain" description="RNA-binding S4" evidence="7">
    <location>
        <begin position="12"/>
        <end position="70"/>
    </location>
</feature>
<protein>
    <recommendedName>
        <fullName evidence="5">Pseudouridine synthase</fullName>
        <ecNumber evidence="5">5.4.99.-</ecNumber>
    </recommendedName>
</protein>
<dbReference type="NCBIfam" id="TIGR00093">
    <property type="entry name" value="pseudouridine synthase"/>
    <property type="match status" value="1"/>
</dbReference>
<dbReference type="GO" id="GO:0000455">
    <property type="term" value="P:enzyme-directed rRNA pseudouridine synthesis"/>
    <property type="evidence" value="ECO:0007669"/>
    <property type="project" value="UniProtKB-ARBA"/>
</dbReference>
<keyword evidence="2 4" id="KW-0694">RNA-binding</keyword>
<dbReference type="InterPro" id="IPR042092">
    <property type="entry name" value="PsdUridine_s_RsuA/RluB/E/F_cat"/>
</dbReference>
<comment type="similarity">
    <text evidence="1 5">Belongs to the pseudouridine synthase RsuA family.</text>
</comment>
<dbReference type="Pfam" id="PF01479">
    <property type="entry name" value="S4"/>
    <property type="match status" value="1"/>
</dbReference>
<evidence type="ECO:0000259" key="7">
    <source>
        <dbReference type="SMART" id="SM00363"/>
    </source>
</evidence>
<gene>
    <name evidence="8" type="ORF">HMPREF9470_03855</name>
</gene>
<name>A0A0J9BW61_9FIRM</name>
<sequence length="253" mass="28278">MADKNRQKSGVMRLDKFLGEMGHGTRSQIKDMAKRGRIQVNGQVAKATDLKICPDADQVTVDGALVGYAKMEYYMLNKPQGVVSARTDNHYETVVGLIGDALRQDLFPVGRLDVDTEGLLLITNDGEMAHNLLSPKKHVDKVYMARLSGTLPKDAAKRLEEGILLEDGTRTLPAKFEYAGEDKGQEVLLTIREGKFHQVKRMFEALGCQVVYLKRLSMGPLSLDPDLEPGEYRPLSEEEIRSLKDCRNQKKSD</sequence>
<dbReference type="Gene3D" id="3.30.70.1560">
    <property type="entry name" value="Alpha-L RNA-binding motif"/>
    <property type="match status" value="1"/>
</dbReference>
<dbReference type="InterPro" id="IPR050343">
    <property type="entry name" value="RsuA_PseudoU_synthase"/>
</dbReference>
<evidence type="ECO:0000256" key="5">
    <source>
        <dbReference type="RuleBase" id="RU003887"/>
    </source>
</evidence>
<evidence type="ECO:0000256" key="1">
    <source>
        <dbReference type="ARBA" id="ARBA00008348"/>
    </source>
</evidence>
<dbReference type="PROSITE" id="PS50889">
    <property type="entry name" value="S4"/>
    <property type="match status" value="1"/>
</dbReference>
<dbReference type="InterPro" id="IPR020094">
    <property type="entry name" value="TruA/RsuA/RluB/E/F_N"/>
</dbReference>
<dbReference type="InterPro" id="IPR018496">
    <property type="entry name" value="PsdUridine_synth_RsuA/RluB_CS"/>
</dbReference>
<dbReference type="GO" id="GO:0120159">
    <property type="term" value="F:rRNA pseudouridine synthase activity"/>
    <property type="evidence" value="ECO:0007669"/>
    <property type="project" value="UniProtKB-ARBA"/>
</dbReference>
<proteinExistence type="inferred from homology"/>
<evidence type="ECO:0000313" key="9">
    <source>
        <dbReference type="Proteomes" id="UP000037392"/>
    </source>
</evidence>
<dbReference type="CDD" id="cd00165">
    <property type="entry name" value="S4"/>
    <property type="match status" value="1"/>
</dbReference>
<dbReference type="InterPro" id="IPR006145">
    <property type="entry name" value="PsdUridine_synth_RsuA/RluA"/>
</dbReference>
<dbReference type="Gene3D" id="3.30.70.580">
    <property type="entry name" value="Pseudouridine synthase I, catalytic domain, N-terminal subdomain"/>
    <property type="match status" value="1"/>
</dbReference>
<dbReference type="Proteomes" id="UP000037392">
    <property type="component" value="Unassembled WGS sequence"/>
</dbReference>
<evidence type="ECO:0000256" key="4">
    <source>
        <dbReference type="PROSITE-ProRule" id="PRU00182"/>
    </source>
</evidence>
<dbReference type="PATRIC" id="fig|742734.4.peg.4134"/>
<dbReference type="AlphaFoldDB" id="A0A0J9BW61"/>
<dbReference type="Gene3D" id="3.10.290.10">
    <property type="entry name" value="RNA-binding S4 domain"/>
    <property type="match status" value="1"/>
</dbReference>
<dbReference type="InterPro" id="IPR000748">
    <property type="entry name" value="PsdUridine_synth_RsuA/RluB/E/F"/>
</dbReference>
<dbReference type="SMART" id="SM00363">
    <property type="entry name" value="S4"/>
    <property type="match status" value="1"/>
</dbReference>
<dbReference type="InterPro" id="IPR002942">
    <property type="entry name" value="S4_RNA-bd"/>
</dbReference>
<dbReference type="PANTHER" id="PTHR47683:SF4">
    <property type="entry name" value="PSEUDOURIDINE SYNTHASE"/>
    <property type="match status" value="1"/>
</dbReference>
<dbReference type="OrthoDB" id="9807213at2"/>
<dbReference type="InterPro" id="IPR020103">
    <property type="entry name" value="PsdUridine_synth_cat_dom_sf"/>
</dbReference>
<dbReference type="EMBL" id="ADLK01000028">
    <property type="protein sequence ID" value="KMW17202.1"/>
    <property type="molecule type" value="Genomic_DNA"/>
</dbReference>
<evidence type="ECO:0000256" key="6">
    <source>
        <dbReference type="SAM" id="MobiDB-lite"/>
    </source>
</evidence>
<dbReference type="Pfam" id="PF00849">
    <property type="entry name" value="PseudoU_synth_2"/>
    <property type="match status" value="1"/>
</dbReference>
<dbReference type="GO" id="GO:0005829">
    <property type="term" value="C:cytosol"/>
    <property type="evidence" value="ECO:0007669"/>
    <property type="project" value="UniProtKB-ARBA"/>
</dbReference>
<dbReference type="PANTHER" id="PTHR47683">
    <property type="entry name" value="PSEUDOURIDINE SYNTHASE FAMILY PROTEIN-RELATED"/>
    <property type="match status" value="1"/>
</dbReference>
<dbReference type="RefSeq" id="WP_007864358.1">
    <property type="nucleotide sequence ID" value="NZ_KQ235880.1"/>
</dbReference>